<dbReference type="Pfam" id="PF04055">
    <property type="entry name" value="Radical_SAM"/>
    <property type="match status" value="1"/>
</dbReference>
<organism evidence="6 7">
    <name type="scientific">Streptomyces graminearus</name>
    <dbReference type="NCBI Taxonomy" id="284030"/>
    <lineage>
        <taxon>Bacteria</taxon>
        <taxon>Bacillati</taxon>
        <taxon>Actinomycetota</taxon>
        <taxon>Actinomycetes</taxon>
        <taxon>Kitasatosporales</taxon>
        <taxon>Streptomycetaceae</taxon>
        <taxon>Streptomyces</taxon>
    </lineage>
</organism>
<keyword evidence="3" id="KW-0408">Iron</keyword>
<keyword evidence="1" id="KW-0949">S-adenosyl-L-methionine</keyword>
<dbReference type="PROSITE" id="PS51918">
    <property type="entry name" value="RADICAL_SAM"/>
    <property type="match status" value="1"/>
</dbReference>
<protein>
    <recommendedName>
        <fullName evidence="5">Radical SAM core domain-containing protein</fullName>
    </recommendedName>
</protein>
<dbReference type="PANTHER" id="PTHR11228">
    <property type="entry name" value="RADICAL SAM DOMAIN PROTEIN"/>
    <property type="match status" value="1"/>
</dbReference>
<dbReference type="SUPFAM" id="SSF102114">
    <property type="entry name" value="Radical SAM enzymes"/>
    <property type="match status" value="1"/>
</dbReference>
<dbReference type="Gene3D" id="3.20.20.70">
    <property type="entry name" value="Aldolase class I"/>
    <property type="match status" value="1"/>
</dbReference>
<proteinExistence type="predicted"/>
<dbReference type="PANTHER" id="PTHR11228:SF7">
    <property type="entry name" value="PQQA PEPTIDE CYCLASE"/>
    <property type="match status" value="1"/>
</dbReference>
<accession>A0ABN3L4Y4</accession>
<keyword evidence="2" id="KW-0479">Metal-binding</keyword>
<dbReference type="InterPro" id="IPR013785">
    <property type="entry name" value="Aldolase_TIM"/>
</dbReference>
<evidence type="ECO:0000256" key="4">
    <source>
        <dbReference type="ARBA" id="ARBA00023014"/>
    </source>
</evidence>
<name>A0ABN3L4Y4_9ACTN</name>
<dbReference type="InterPro" id="IPR058240">
    <property type="entry name" value="rSAM_sf"/>
</dbReference>
<reference evidence="6 7" key="1">
    <citation type="journal article" date="2019" name="Int. J. Syst. Evol. Microbiol.">
        <title>The Global Catalogue of Microorganisms (GCM) 10K type strain sequencing project: providing services to taxonomists for standard genome sequencing and annotation.</title>
        <authorList>
            <consortium name="The Broad Institute Genomics Platform"/>
            <consortium name="The Broad Institute Genome Sequencing Center for Infectious Disease"/>
            <person name="Wu L."/>
            <person name="Ma J."/>
        </authorList>
    </citation>
    <scope>NUCLEOTIDE SEQUENCE [LARGE SCALE GENOMIC DNA]</scope>
    <source>
        <strain evidence="6 7">JCM 6923</strain>
    </source>
</reference>
<dbReference type="InterPro" id="IPR050377">
    <property type="entry name" value="Radical_SAM_PqqE_MftC-like"/>
</dbReference>
<evidence type="ECO:0000256" key="1">
    <source>
        <dbReference type="ARBA" id="ARBA00022691"/>
    </source>
</evidence>
<dbReference type="SFLD" id="SFLDG01067">
    <property type="entry name" value="SPASM/twitch_domain_containing"/>
    <property type="match status" value="1"/>
</dbReference>
<feature type="domain" description="Radical SAM core" evidence="5">
    <location>
        <begin position="39"/>
        <end position="245"/>
    </location>
</feature>
<keyword evidence="4" id="KW-0411">Iron-sulfur</keyword>
<evidence type="ECO:0000256" key="2">
    <source>
        <dbReference type="ARBA" id="ARBA00022723"/>
    </source>
</evidence>
<dbReference type="EMBL" id="BAAATL010000007">
    <property type="protein sequence ID" value="GAA2476065.1"/>
    <property type="molecule type" value="Genomic_DNA"/>
</dbReference>
<gene>
    <name evidence="6" type="ORF">GCM10010422_19500</name>
</gene>
<keyword evidence="7" id="KW-1185">Reference proteome</keyword>
<comment type="caution">
    <text evidence="6">The sequence shown here is derived from an EMBL/GenBank/DDBJ whole genome shotgun (WGS) entry which is preliminary data.</text>
</comment>
<evidence type="ECO:0000259" key="5">
    <source>
        <dbReference type="PROSITE" id="PS51918"/>
    </source>
</evidence>
<evidence type="ECO:0000313" key="7">
    <source>
        <dbReference type="Proteomes" id="UP001501721"/>
    </source>
</evidence>
<dbReference type="SFLD" id="SFLDS00029">
    <property type="entry name" value="Radical_SAM"/>
    <property type="match status" value="1"/>
</dbReference>
<dbReference type="InterPro" id="IPR007197">
    <property type="entry name" value="rSAM"/>
</dbReference>
<dbReference type="Proteomes" id="UP001501721">
    <property type="component" value="Unassembled WGS sequence"/>
</dbReference>
<evidence type="ECO:0000313" key="6">
    <source>
        <dbReference type="EMBL" id="GAA2476065.1"/>
    </source>
</evidence>
<dbReference type="RefSeq" id="WP_218780753.1">
    <property type="nucleotide sequence ID" value="NZ_BAAATL010000007.1"/>
</dbReference>
<evidence type="ECO:0000256" key="3">
    <source>
        <dbReference type="ARBA" id="ARBA00023004"/>
    </source>
</evidence>
<sequence>MLLVRYKVRMSEAGVHFFDRLSGLNVLLDEVKVPAERISRAPRYLSVALTNACELRCAYCYAPKHASSLDVDRVVAWAVELDAAGCLGVGFGGGEPTAHRQFVELCARVAESTSMAVTFTTHGHRLTPAVTDALRGSVHFARLSVDGVGPTYERLRRRPFAAVISAAGLLRSVAPIGINAVVNADTIGELDDLSAFAADVGASELLLLPEQPTAATPGISDADAERLVHWMRTARPQVRLAISRSGLESLVPAVEVIPGEHPLDAHMHVDAAGVLRPHAYASAGTPIEDSILDAVQALREAA</sequence>